<dbReference type="AlphaFoldDB" id="A0AAE3QYI7"/>
<sequence length="107" mass="12184">MMDQQNTSPAFDTMTEALTWLKQAGYEHDFNLDTDCIRFGENHQKLMPADFQIDKVFRFEGQTDPGDENIIYAISAKEDTIKGTLINAFGVYSDPVSDEMIKKLSTH</sequence>
<gene>
    <name evidence="1" type="ORF">QNI16_30335</name>
</gene>
<accession>A0AAE3QYI7</accession>
<evidence type="ECO:0000313" key="2">
    <source>
        <dbReference type="Proteomes" id="UP001241110"/>
    </source>
</evidence>
<dbReference type="EMBL" id="JASJOS010000016">
    <property type="protein sequence ID" value="MDJ1484838.1"/>
    <property type="molecule type" value="Genomic_DNA"/>
</dbReference>
<protein>
    <submittedName>
        <fullName evidence="1">Phosphoribosylpyrophosphate synthetase</fullName>
    </submittedName>
</protein>
<name>A0AAE3QYI7_9BACT</name>
<reference evidence="1" key="1">
    <citation type="submission" date="2023-05" db="EMBL/GenBank/DDBJ databases">
        <authorList>
            <person name="Zhang X."/>
        </authorList>
    </citation>
    <scope>NUCLEOTIDE SEQUENCE</scope>
    <source>
        <strain evidence="1">YF14B1</strain>
    </source>
</reference>
<dbReference type="Proteomes" id="UP001241110">
    <property type="component" value="Unassembled WGS sequence"/>
</dbReference>
<organism evidence="1 2">
    <name type="scientific">Xanthocytophaga flava</name>
    <dbReference type="NCBI Taxonomy" id="3048013"/>
    <lineage>
        <taxon>Bacteria</taxon>
        <taxon>Pseudomonadati</taxon>
        <taxon>Bacteroidota</taxon>
        <taxon>Cytophagia</taxon>
        <taxon>Cytophagales</taxon>
        <taxon>Rhodocytophagaceae</taxon>
        <taxon>Xanthocytophaga</taxon>
    </lineage>
</organism>
<proteinExistence type="predicted"/>
<evidence type="ECO:0000313" key="1">
    <source>
        <dbReference type="EMBL" id="MDJ1484838.1"/>
    </source>
</evidence>
<comment type="caution">
    <text evidence="1">The sequence shown here is derived from an EMBL/GenBank/DDBJ whole genome shotgun (WGS) entry which is preliminary data.</text>
</comment>
<dbReference type="RefSeq" id="WP_313986565.1">
    <property type="nucleotide sequence ID" value="NZ_JASJOR010000024.1"/>
</dbReference>